<dbReference type="EMBL" id="LRRQ01000062">
    <property type="protein sequence ID" value="OAM90278.1"/>
    <property type="molecule type" value="Genomic_DNA"/>
</dbReference>
<dbReference type="Pfam" id="PF08281">
    <property type="entry name" value="Sigma70_r4_2"/>
    <property type="match status" value="1"/>
</dbReference>
<dbReference type="InterPro" id="IPR013325">
    <property type="entry name" value="RNA_pol_sigma_r2"/>
</dbReference>
<keyword evidence="8" id="KW-1185">Reference proteome</keyword>
<evidence type="ECO:0000256" key="2">
    <source>
        <dbReference type="ARBA" id="ARBA00023015"/>
    </source>
</evidence>
<dbReference type="InterPro" id="IPR007627">
    <property type="entry name" value="RNA_pol_sigma70_r2"/>
</dbReference>
<keyword evidence="3" id="KW-0731">Sigma factor</keyword>
<comment type="caution">
    <text evidence="7">The sequence shown here is derived from an EMBL/GenBank/DDBJ whole genome shotgun (WGS) entry which is preliminary data.</text>
</comment>
<dbReference type="CDD" id="cd06171">
    <property type="entry name" value="Sigma70_r4"/>
    <property type="match status" value="1"/>
</dbReference>
<dbReference type="Proteomes" id="UP000078486">
    <property type="component" value="Unassembled WGS sequence"/>
</dbReference>
<dbReference type="InterPro" id="IPR013324">
    <property type="entry name" value="RNA_pol_sigma_r3/r4-like"/>
</dbReference>
<dbReference type="SUPFAM" id="SSF88659">
    <property type="entry name" value="Sigma3 and sigma4 domains of RNA polymerase sigma factors"/>
    <property type="match status" value="1"/>
</dbReference>
<accession>A0A178IKJ5</accession>
<dbReference type="PANTHER" id="PTHR43133:SF46">
    <property type="entry name" value="RNA POLYMERASE SIGMA-70 FACTOR ECF SUBFAMILY"/>
    <property type="match status" value="1"/>
</dbReference>
<evidence type="ECO:0000259" key="6">
    <source>
        <dbReference type="Pfam" id="PF08281"/>
    </source>
</evidence>
<dbReference type="STRING" id="1184151.AW736_00900"/>
<dbReference type="InterPro" id="IPR013249">
    <property type="entry name" value="RNA_pol_sigma70_r4_t2"/>
</dbReference>
<dbReference type="Gene3D" id="1.10.1740.10">
    <property type="match status" value="1"/>
</dbReference>
<evidence type="ECO:0000313" key="7">
    <source>
        <dbReference type="EMBL" id="OAM90278.1"/>
    </source>
</evidence>
<keyword evidence="4" id="KW-0804">Transcription</keyword>
<reference evidence="7 8" key="1">
    <citation type="submission" date="2016-01" db="EMBL/GenBank/DDBJ databases">
        <title>High potential of lignocellulose degradation of a new Verrucomicrobia species.</title>
        <authorList>
            <person name="Wang Y."/>
            <person name="Shi Y."/>
            <person name="Qiu Z."/>
            <person name="Liu S."/>
            <person name="Yang H."/>
        </authorList>
    </citation>
    <scope>NUCLEOTIDE SEQUENCE [LARGE SCALE GENOMIC DNA]</scope>
    <source>
        <strain evidence="7 8">TSB47</strain>
    </source>
</reference>
<keyword evidence="2" id="KW-0805">Transcription regulation</keyword>
<dbReference type="InterPro" id="IPR036388">
    <property type="entry name" value="WH-like_DNA-bd_sf"/>
</dbReference>
<evidence type="ECO:0000256" key="3">
    <source>
        <dbReference type="ARBA" id="ARBA00023082"/>
    </source>
</evidence>
<dbReference type="GO" id="GO:0003677">
    <property type="term" value="F:DNA binding"/>
    <property type="evidence" value="ECO:0007669"/>
    <property type="project" value="InterPro"/>
</dbReference>
<evidence type="ECO:0000259" key="5">
    <source>
        <dbReference type="Pfam" id="PF04542"/>
    </source>
</evidence>
<dbReference type="GO" id="GO:0006352">
    <property type="term" value="P:DNA-templated transcription initiation"/>
    <property type="evidence" value="ECO:0007669"/>
    <property type="project" value="InterPro"/>
</dbReference>
<dbReference type="Gene3D" id="1.10.10.10">
    <property type="entry name" value="Winged helix-like DNA-binding domain superfamily/Winged helix DNA-binding domain"/>
    <property type="match status" value="1"/>
</dbReference>
<proteinExistence type="inferred from homology"/>
<dbReference type="NCBIfam" id="TIGR02937">
    <property type="entry name" value="sigma70-ECF"/>
    <property type="match status" value="1"/>
</dbReference>
<evidence type="ECO:0008006" key="9">
    <source>
        <dbReference type="Google" id="ProtNLM"/>
    </source>
</evidence>
<feature type="domain" description="RNA polymerase sigma-70 region 2" evidence="5">
    <location>
        <begin position="2"/>
        <end position="57"/>
    </location>
</feature>
<name>A0A178IKJ5_9BACT</name>
<gene>
    <name evidence="7" type="ORF">AW736_00900</name>
</gene>
<evidence type="ECO:0000313" key="8">
    <source>
        <dbReference type="Proteomes" id="UP000078486"/>
    </source>
</evidence>
<dbReference type="GO" id="GO:0016987">
    <property type="term" value="F:sigma factor activity"/>
    <property type="evidence" value="ECO:0007669"/>
    <property type="project" value="UniProtKB-KW"/>
</dbReference>
<evidence type="ECO:0000256" key="1">
    <source>
        <dbReference type="ARBA" id="ARBA00010641"/>
    </source>
</evidence>
<protein>
    <recommendedName>
        <fullName evidence="9">RNA polymerase subunit sigma-24</fullName>
    </recommendedName>
</protein>
<dbReference type="InterPro" id="IPR039425">
    <property type="entry name" value="RNA_pol_sigma-70-like"/>
</dbReference>
<organism evidence="7 8">
    <name type="scientific">Termitidicoccus mucosus</name>
    <dbReference type="NCBI Taxonomy" id="1184151"/>
    <lineage>
        <taxon>Bacteria</taxon>
        <taxon>Pseudomonadati</taxon>
        <taxon>Verrucomicrobiota</taxon>
        <taxon>Opitutia</taxon>
        <taxon>Opitutales</taxon>
        <taxon>Opitutaceae</taxon>
        <taxon>Termitidicoccus</taxon>
    </lineage>
</organism>
<comment type="similarity">
    <text evidence="1">Belongs to the sigma-70 factor family. ECF subfamily.</text>
</comment>
<dbReference type="SUPFAM" id="SSF88946">
    <property type="entry name" value="Sigma2 domain of RNA polymerase sigma factors"/>
    <property type="match status" value="1"/>
</dbReference>
<evidence type="ECO:0000256" key="4">
    <source>
        <dbReference type="ARBA" id="ARBA00023163"/>
    </source>
</evidence>
<dbReference type="PANTHER" id="PTHR43133">
    <property type="entry name" value="RNA POLYMERASE ECF-TYPE SIGMA FACTO"/>
    <property type="match status" value="1"/>
</dbReference>
<dbReference type="Pfam" id="PF04542">
    <property type="entry name" value="Sigma70_r2"/>
    <property type="match status" value="1"/>
</dbReference>
<dbReference type="InterPro" id="IPR014284">
    <property type="entry name" value="RNA_pol_sigma-70_dom"/>
</dbReference>
<dbReference type="AlphaFoldDB" id="A0A178IKJ5"/>
<sequence>MLRAWLKSQFGSGCDVDDITQEALVRVLEARVTREVRSPKAFLFVTARNLALMRARHLAVAKVDSLAEFDCSGIMDESVDVPHAVARAEELEMLTRAIQSLPNRCRQILTLRKIYGMSQKETAAELGIAEHTVEIQSVLALRKLDAYFKKHTAPRRGF</sequence>
<feature type="domain" description="RNA polymerase sigma factor 70 region 4 type 2" evidence="6">
    <location>
        <begin position="92"/>
        <end position="144"/>
    </location>
</feature>